<proteinExistence type="inferred from homology"/>
<feature type="binding site" evidence="8">
    <location>
        <position position="89"/>
    </location>
    <ligand>
        <name>Zn(2+)</name>
        <dbReference type="ChEBI" id="CHEBI:29105"/>
    </ligand>
</feature>
<dbReference type="Proteomes" id="UP000681041">
    <property type="component" value="Chromosome"/>
</dbReference>
<dbReference type="EMBL" id="CP058560">
    <property type="protein sequence ID" value="QUH23615.1"/>
    <property type="molecule type" value="Genomic_DNA"/>
</dbReference>
<evidence type="ECO:0000313" key="10">
    <source>
        <dbReference type="Proteomes" id="UP000681041"/>
    </source>
</evidence>
<comment type="subcellular location">
    <subcellularLocation>
        <location evidence="8">Cytoplasm</location>
    </subcellularLocation>
</comment>
<gene>
    <name evidence="8" type="primary">rnp4</name>
    <name evidence="9" type="ORF">HYG87_07495</name>
</gene>
<feature type="binding site" evidence="8">
    <location>
        <position position="66"/>
    </location>
    <ligand>
        <name>Zn(2+)</name>
        <dbReference type="ChEBI" id="CHEBI:29105"/>
    </ligand>
</feature>
<keyword evidence="1 8" id="KW-0963">Cytoplasm</keyword>
<evidence type="ECO:0000256" key="8">
    <source>
        <dbReference type="HAMAP-Rule" id="MF_00757"/>
    </source>
</evidence>
<evidence type="ECO:0000256" key="5">
    <source>
        <dbReference type="ARBA" id="ARBA00022759"/>
    </source>
</evidence>
<evidence type="ECO:0000256" key="1">
    <source>
        <dbReference type="ARBA" id="ARBA00022490"/>
    </source>
</evidence>
<dbReference type="GO" id="GO:0005737">
    <property type="term" value="C:cytoplasm"/>
    <property type="evidence" value="ECO:0007669"/>
    <property type="project" value="UniProtKB-SubCell"/>
</dbReference>
<dbReference type="Pfam" id="PF04032">
    <property type="entry name" value="Rpr2"/>
    <property type="match status" value="1"/>
</dbReference>
<keyword evidence="4 8" id="KW-0479">Metal-binding</keyword>
<evidence type="ECO:0000256" key="7">
    <source>
        <dbReference type="ARBA" id="ARBA00022833"/>
    </source>
</evidence>
<comment type="cofactor">
    <cofactor evidence="8">
        <name>Zn(2+)</name>
        <dbReference type="ChEBI" id="CHEBI:29105"/>
    </cofactor>
    <text evidence="8">Binds 1 zinc ion per subunit.</text>
</comment>
<dbReference type="GO" id="GO:0001682">
    <property type="term" value="P:tRNA 5'-leader removal"/>
    <property type="evidence" value="ECO:0007669"/>
    <property type="project" value="UniProtKB-UniRule"/>
</dbReference>
<evidence type="ECO:0000256" key="4">
    <source>
        <dbReference type="ARBA" id="ARBA00022723"/>
    </source>
</evidence>
<evidence type="ECO:0000313" key="9">
    <source>
        <dbReference type="EMBL" id="QUH23615.1"/>
    </source>
</evidence>
<dbReference type="RefSeq" id="WP_211532571.1">
    <property type="nucleotide sequence ID" value="NZ_CP058560.1"/>
</dbReference>
<dbReference type="HAMAP" id="MF_00757">
    <property type="entry name" value="RNase_P_4"/>
    <property type="match status" value="1"/>
</dbReference>
<comment type="catalytic activity">
    <reaction evidence="8">
        <text>Endonucleolytic cleavage of RNA, removing 5'-extranucleotides from tRNA precursor.</text>
        <dbReference type="EC" id="3.1.26.5"/>
    </reaction>
</comment>
<name>A0A8T8K7U1_9EURY</name>
<dbReference type="EC" id="3.1.26.5" evidence="8"/>
<keyword evidence="2 8" id="KW-0819">tRNA processing</keyword>
<dbReference type="GO" id="GO:0004526">
    <property type="term" value="F:ribonuclease P activity"/>
    <property type="evidence" value="ECO:0007669"/>
    <property type="project" value="UniProtKB-UniRule"/>
</dbReference>
<dbReference type="GeneID" id="64820598"/>
<keyword evidence="7 8" id="KW-0862">Zinc</keyword>
<organism evidence="9 10">
    <name type="scientific">Methanobacterium alkalithermotolerans</name>
    <dbReference type="NCBI Taxonomy" id="2731220"/>
    <lineage>
        <taxon>Archaea</taxon>
        <taxon>Methanobacteriati</taxon>
        <taxon>Methanobacteriota</taxon>
        <taxon>Methanomada group</taxon>
        <taxon>Methanobacteria</taxon>
        <taxon>Methanobacteriales</taxon>
        <taxon>Methanobacteriaceae</taxon>
        <taxon>Methanobacterium</taxon>
    </lineage>
</organism>
<reference evidence="9" key="1">
    <citation type="submission" date="2020-07" db="EMBL/GenBank/DDBJ databases">
        <title>Methanobacterium. sp. MethCan genome.</title>
        <authorList>
            <person name="Postec A."/>
            <person name="Quemeneur M."/>
        </authorList>
    </citation>
    <scope>NUCLEOTIDE SEQUENCE</scope>
    <source>
        <strain evidence="9">MethCAN</strain>
    </source>
</reference>
<comment type="function">
    <text evidence="8">Part of ribonuclease P, a protein complex that generates mature tRNA molecules by cleaving their 5'-ends.</text>
</comment>
<dbReference type="PANTHER" id="PTHR14742">
    <property type="entry name" value="RIBONUCLEASE P SUBUNIT P21"/>
    <property type="match status" value="1"/>
</dbReference>
<evidence type="ECO:0000256" key="3">
    <source>
        <dbReference type="ARBA" id="ARBA00022722"/>
    </source>
</evidence>
<protein>
    <recommendedName>
        <fullName evidence="8">Ribonuclease P protein component 4</fullName>
        <shortName evidence="8">RNase P component 4</shortName>
        <ecNumber evidence="8">3.1.26.5</ecNumber>
    </recommendedName>
    <alternativeName>
        <fullName evidence="8">Rpp21</fullName>
    </alternativeName>
</protein>
<dbReference type="AlphaFoldDB" id="A0A8T8K7U1"/>
<dbReference type="OrthoDB" id="10058at2157"/>
<feature type="binding site" evidence="8">
    <location>
        <position position="63"/>
    </location>
    <ligand>
        <name>Zn(2+)</name>
        <dbReference type="ChEBI" id="CHEBI:29105"/>
    </ligand>
</feature>
<dbReference type="GO" id="GO:0008270">
    <property type="term" value="F:zinc ion binding"/>
    <property type="evidence" value="ECO:0007669"/>
    <property type="project" value="UniProtKB-UniRule"/>
</dbReference>
<evidence type="ECO:0000256" key="6">
    <source>
        <dbReference type="ARBA" id="ARBA00022801"/>
    </source>
</evidence>
<comment type="subunit">
    <text evidence="8">Consists of a catalytic RNA component and at least 4-5 protein subunits.</text>
</comment>
<dbReference type="GO" id="GO:0030677">
    <property type="term" value="C:ribonuclease P complex"/>
    <property type="evidence" value="ECO:0007669"/>
    <property type="project" value="UniProtKB-UniRule"/>
</dbReference>
<accession>A0A8T8K7U1</accession>
<dbReference type="Gene3D" id="1.20.5.420">
    <property type="entry name" value="Immunoglobulin FC, subunit C"/>
    <property type="match status" value="1"/>
</dbReference>
<evidence type="ECO:0000256" key="2">
    <source>
        <dbReference type="ARBA" id="ARBA00022694"/>
    </source>
</evidence>
<sequence length="123" mass="15006">MSRGRRPKWMIELGKERIDILFNLAEKEFSQHPERSHRYVKLARNISTKYNIKMSLEWRRRFCKSCYKFLKPGQNSVIRLSNGEIHFKCLECGKLMRLPYINEKKQKRRNKIESYLVKKRVNE</sequence>
<keyword evidence="3 8" id="KW-0540">Nuclease</keyword>
<dbReference type="PANTHER" id="PTHR14742:SF0">
    <property type="entry name" value="RIBONUCLEASE P PROTEIN SUBUNIT P21"/>
    <property type="match status" value="1"/>
</dbReference>
<comment type="similarity">
    <text evidence="8">Belongs to the eukaryotic/archaeal RNase P protein component 4 family.</text>
</comment>
<keyword evidence="10" id="KW-1185">Reference proteome</keyword>
<keyword evidence="5 8" id="KW-0255">Endonuclease</keyword>
<dbReference type="PIRSF" id="PIRSF004878">
    <property type="entry name" value="RNase_P_4"/>
    <property type="match status" value="1"/>
</dbReference>
<dbReference type="InterPro" id="IPR007175">
    <property type="entry name" value="Rpr2/Snm1/Rpp21"/>
</dbReference>
<keyword evidence="6 8" id="KW-0378">Hydrolase</keyword>
<dbReference type="InterPro" id="IPR016432">
    <property type="entry name" value="RNP4"/>
</dbReference>
<feature type="binding site" evidence="8">
    <location>
        <position position="92"/>
    </location>
    <ligand>
        <name>Zn(2+)</name>
        <dbReference type="ChEBI" id="CHEBI:29105"/>
    </ligand>
</feature>
<dbReference type="Gene3D" id="6.20.50.20">
    <property type="match status" value="1"/>
</dbReference>
<dbReference type="KEGG" id="meme:HYG87_07495"/>